<evidence type="ECO:0000313" key="6">
    <source>
        <dbReference type="Proteomes" id="UP000218505"/>
    </source>
</evidence>
<dbReference type="SUPFAM" id="SSF52540">
    <property type="entry name" value="P-loop containing nucleoside triphosphate hydrolases"/>
    <property type="match status" value="1"/>
</dbReference>
<gene>
    <name evidence="5" type="ORF">CNX65_15290</name>
</gene>
<dbReference type="SMART" id="SM00421">
    <property type="entry name" value="HTH_LUXR"/>
    <property type="match status" value="1"/>
</dbReference>
<dbReference type="Gene3D" id="1.10.10.10">
    <property type="entry name" value="Winged helix-like DNA-binding domain superfamily/Winged helix DNA-binding domain"/>
    <property type="match status" value="1"/>
</dbReference>
<evidence type="ECO:0000256" key="2">
    <source>
        <dbReference type="ARBA" id="ARBA00023125"/>
    </source>
</evidence>
<keyword evidence="3" id="KW-0804">Transcription</keyword>
<keyword evidence="1" id="KW-0805">Transcription regulation</keyword>
<dbReference type="InterPro" id="IPR011990">
    <property type="entry name" value="TPR-like_helical_dom_sf"/>
</dbReference>
<accession>A0A290Z653</accession>
<dbReference type="PRINTS" id="PR00038">
    <property type="entry name" value="HTHLUXR"/>
</dbReference>
<keyword evidence="2" id="KW-0238">DNA-binding</keyword>
<dbReference type="EMBL" id="CP023445">
    <property type="protein sequence ID" value="ATE54486.1"/>
    <property type="molecule type" value="Genomic_DNA"/>
</dbReference>
<dbReference type="AlphaFoldDB" id="A0A290Z653"/>
<name>A0A290Z653_9PSEU</name>
<reference evidence="5" key="1">
    <citation type="submission" date="2017-09" db="EMBL/GenBank/DDBJ databases">
        <title>Complete Genome Sequence of ansamitocin-producing Bacterium Actinosynnema pretiosum X47.</title>
        <authorList>
            <person name="Cao G."/>
            <person name="Zong G."/>
            <person name="Zhong C."/>
            <person name="Fu J."/>
        </authorList>
    </citation>
    <scope>NUCLEOTIDE SEQUENCE [LARGE SCALE GENOMIC DNA]</scope>
    <source>
        <strain evidence="5">X47</strain>
    </source>
</reference>
<evidence type="ECO:0000259" key="4">
    <source>
        <dbReference type="PROSITE" id="PS50043"/>
    </source>
</evidence>
<dbReference type="GO" id="GO:0003677">
    <property type="term" value="F:DNA binding"/>
    <property type="evidence" value="ECO:0007669"/>
    <property type="project" value="UniProtKB-KW"/>
</dbReference>
<dbReference type="InterPro" id="IPR027417">
    <property type="entry name" value="P-loop_NTPase"/>
</dbReference>
<keyword evidence="6" id="KW-1185">Reference proteome</keyword>
<dbReference type="GO" id="GO:0006355">
    <property type="term" value="P:regulation of DNA-templated transcription"/>
    <property type="evidence" value="ECO:0007669"/>
    <property type="project" value="InterPro"/>
</dbReference>
<sequence length="890" mass="93796">MLTDALRGSGGVALVRGPSGSGKTALLNAFAEHASALGVRWLGATAWGARADRAAGLADQLARAGGSAPAPPDHREDHVPLVVAVDDFQHADVGFADELLHLARELRFRPALLVLAELTPLRPHQHPARSQLLRHPRFSSIRLGPLSRDGGATLIAGSVPDQVPRPLLDAAHAATGGNPALVSAIAEDLGAGLREPPWGESFGHTVRAFLDAAEPPVREAATALAVLGPSAPPRALAALLRVDPTTADARLGALVEAGLVQARRFRHPAVGAAVLAGTDQQTRSDLDHRAALVLRDLGAPVTAVARHLLDAGALPGPATRWEAAVLSEAAEHAIASDELDLARRHLELARQRCPDEHGRAELAARLAVVDWRLGTTGVTGKLPELLEAADRGFLRDDDALEVTGQLLWHGRIAEAARLLGRVGGDVSPAGLRAAHLWVALSCPALLAHMPSPAPRGLDPAATMTTDTDARLRAVEALDALLRGGPDTAPVNEAVRVLQVGAASKSSLEPSGFALLVLLYADRFEEARSWCELLIELARDRGVPAWQATFAEIRAQIAARTGDLPSAVRHAHAALASTSARGWGAAVGVPLGVLVEALVDMGRFAEAEEALNRPVPPTMFQTRWGLHHLHARGRYHLATGRPHAALGDFLAVGERLRLWDLDLPALIPWRTGAAEAHLGLGDRAAAARLLAEQSALPGGGGPRLRGTALRVGAAAAEPGLRVRLAKEAVDQLEIAGDRLELARAFVELCAAFRACGDPRRARTVARRALLVAEGCRAEPLVEALAGHSGAGHPEPRQDPAPGVEDVCSLTGAERRVAELAAVGATNREIARTLVVTVSTVEQHLTKVYRKLSVRRRTELPAALAIHVGRGDDPWRTGAGPRYADHGPRRLA</sequence>
<dbReference type="Gene3D" id="1.25.40.10">
    <property type="entry name" value="Tetratricopeptide repeat domain"/>
    <property type="match status" value="1"/>
</dbReference>
<organism evidence="5 6">
    <name type="scientific">Actinosynnema pretiosum</name>
    <dbReference type="NCBI Taxonomy" id="42197"/>
    <lineage>
        <taxon>Bacteria</taxon>
        <taxon>Bacillati</taxon>
        <taxon>Actinomycetota</taxon>
        <taxon>Actinomycetes</taxon>
        <taxon>Pseudonocardiales</taxon>
        <taxon>Pseudonocardiaceae</taxon>
        <taxon>Actinosynnema</taxon>
    </lineage>
</organism>
<dbReference type="InterPro" id="IPR000792">
    <property type="entry name" value="Tscrpt_reg_LuxR_C"/>
</dbReference>
<dbReference type="KEGG" id="apre:CNX65_15290"/>
<dbReference type="PANTHER" id="PTHR44688:SF16">
    <property type="entry name" value="DNA-BINDING TRANSCRIPTIONAL ACTIVATOR DEVR_DOSR"/>
    <property type="match status" value="1"/>
</dbReference>
<dbReference type="Pfam" id="PF00196">
    <property type="entry name" value="GerE"/>
    <property type="match status" value="1"/>
</dbReference>
<dbReference type="SUPFAM" id="SSF48452">
    <property type="entry name" value="TPR-like"/>
    <property type="match status" value="1"/>
</dbReference>
<dbReference type="CDD" id="cd06170">
    <property type="entry name" value="LuxR_C_like"/>
    <property type="match status" value="1"/>
</dbReference>
<evidence type="ECO:0000313" key="5">
    <source>
        <dbReference type="EMBL" id="ATE54486.1"/>
    </source>
</evidence>
<dbReference type="InterPro" id="IPR003593">
    <property type="entry name" value="AAA+_ATPase"/>
</dbReference>
<dbReference type="Proteomes" id="UP000218505">
    <property type="component" value="Chromosome"/>
</dbReference>
<dbReference type="PROSITE" id="PS50043">
    <property type="entry name" value="HTH_LUXR_2"/>
    <property type="match status" value="1"/>
</dbReference>
<dbReference type="SUPFAM" id="SSF46894">
    <property type="entry name" value="C-terminal effector domain of the bipartite response regulators"/>
    <property type="match status" value="1"/>
</dbReference>
<proteinExistence type="predicted"/>
<dbReference type="PANTHER" id="PTHR44688">
    <property type="entry name" value="DNA-BINDING TRANSCRIPTIONAL ACTIVATOR DEVR_DOSR"/>
    <property type="match status" value="1"/>
</dbReference>
<feature type="domain" description="HTH luxR-type" evidence="4">
    <location>
        <begin position="801"/>
        <end position="867"/>
    </location>
</feature>
<dbReference type="SMART" id="SM00382">
    <property type="entry name" value="AAA"/>
    <property type="match status" value="1"/>
</dbReference>
<protein>
    <submittedName>
        <fullName evidence="5">Transcriptional regulator</fullName>
    </submittedName>
</protein>
<dbReference type="InterPro" id="IPR036388">
    <property type="entry name" value="WH-like_DNA-bd_sf"/>
</dbReference>
<dbReference type="InterPro" id="IPR016032">
    <property type="entry name" value="Sig_transdc_resp-reg_C-effctor"/>
</dbReference>
<evidence type="ECO:0000256" key="3">
    <source>
        <dbReference type="ARBA" id="ARBA00023163"/>
    </source>
</evidence>
<evidence type="ECO:0000256" key="1">
    <source>
        <dbReference type="ARBA" id="ARBA00023015"/>
    </source>
</evidence>